<dbReference type="InterPro" id="IPR036645">
    <property type="entry name" value="Elafin-like_sf"/>
</dbReference>
<dbReference type="SUPFAM" id="SSF57262">
    <property type="entry name" value="Leech antihemostatic proteins"/>
    <property type="match status" value="1"/>
</dbReference>
<evidence type="ECO:0000256" key="4">
    <source>
        <dbReference type="ARBA" id="ARBA00022690"/>
    </source>
</evidence>
<dbReference type="InterPro" id="IPR020901">
    <property type="entry name" value="Prtase_inh_Kunz-CS"/>
</dbReference>
<dbReference type="AlphaFoldDB" id="A0A7I8VEM1"/>
<comment type="caution">
    <text evidence="12">The sequence shown here is derived from an EMBL/GenBank/DDBJ whole genome shotgun (WGS) entry which is preliminary data.</text>
</comment>
<feature type="chain" id="PRO_5029441812" evidence="8">
    <location>
        <begin position="21"/>
        <end position="503"/>
    </location>
</feature>
<organism evidence="12 13">
    <name type="scientific">Dimorphilus gyrociliatus</name>
    <dbReference type="NCBI Taxonomy" id="2664684"/>
    <lineage>
        <taxon>Eukaryota</taxon>
        <taxon>Metazoa</taxon>
        <taxon>Spiralia</taxon>
        <taxon>Lophotrochozoa</taxon>
        <taxon>Annelida</taxon>
        <taxon>Polychaeta</taxon>
        <taxon>Polychaeta incertae sedis</taxon>
        <taxon>Dinophilidae</taxon>
        <taxon>Dimorphilus</taxon>
    </lineage>
</organism>
<evidence type="ECO:0000313" key="13">
    <source>
        <dbReference type="Proteomes" id="UP000549394"/>
    </source>
</evidence>
<keyword evidence="7" id="KW-0472">Membrane</keyword>
<dbReference type="Gene3D" id="4.10.410.10">
    <property type="entry name" value="Pancreatic trypsin inhibitor Kunitz domain"/>
    <property type="match status" value="2"/>
</dbReference>
<dbReference type="Pfam" id="PF02822">
    <property type="entry name" value="Antistasin"/>
    <property type="match status" value="1"/>
</dbReference>
<keyword evidence="8" id="KW-0732">Signal</keyword>
<dbReference type="InterPro" id="IPR004094">
    <property type="entry name" value="Antistasin-like"/>
</dbReference>
<gene>
    <name evidence="12" type="ORF">DGYR_LOCUS2671</name>
</gene>
<dbReference type="SMART" id="SM00131">
    <property type="entry name" value="KU"/>
    <property type="match status" value="2"/>
</dbReference>
<dbReference type="PRINTS" id="PR00759">
    <property type="entry name" value="BASICPTASE"/>
</dbReference>
<dbReference type="OrthoDB" id="5950222at2759"/>
<dbReference type="EMBL" id="CAJFCJ010000004">
    <property type="protein sequence ID" value="CAD5113728.1"/>
    <property type="molecule type" value="Genomic_DNA"/>
</dbReference>
<dbReference type="InterPro" id="IPR011061">
    <property type="entry name" value="Hirudin/antistatin"/>
</dbReference>
<evidence type="ECO:0000313" key="12">
    <source>
        <dbReference type="EMBL" id="CAD5113728.1"/>
    </source>
</evidence>
<keyword evidence="5" id="KW-0722">Serine protease inhibitor</keyword>
<keyword evidence="6" id="KW-1015">Disulfide bond</keyword>
<dbReference type="PANTHER" id="PTHR47247:SF1">
    <property type="entry name" value="KUNITZ-TYPE PROTEASE INHIBITOR 2"/>
    <property type="match status" value="1"/>
</dbReference>
<dbReference type="Proteomes" id="UP000549394">
    <property type="component" value="Unassembled WGS sequence"/>
</dbReference>
<evidence type="ECO:0000259" key="10">
    <source>
        <dbReference type="PROSITE" id="PS51252"/>
    </source>
</evidence>
<sequence>MTFLSCSLYACLLLLNSILSEHAGKCPTAEKDFECYSPKYCLNDNNCNSNEKCCNTSNCGTICLNAETGIRDVSKCEDCTLQDCPYGLSTVREDNGCLKCECKYCPECFMNCEFGFEMKSDGCPDCKCRNNPCKTAVCPDEEKCVVVKPEAAEIPLYPYAKCEHYVLDDCFIPVKKIPGIGKNTGFYHYDMSANECKQISFNFQENFNVFKTKNICEKTCTIQKPCPPMDCSYPCKVNTQHECPTCECPNTKFRLCSDLICQNLCPAGFKIDQYGCETCQCKEQSMPDKCYLAAEMGRCEAAMKRYYYNKNDKTCYPFTYGGCGGNGNNFKTISECFDSCVESPCAIPMCTEECEFGRVLSKEGCETCKCADKYYCENVECAKNFVCVAQDLCADAHNCRTSFQCHPVGTVTPFKPATHRRTSYCGFNAIGTLVGFIVAMVLAFTLIVFGVFVIIFKSKFIQKSKICIRSAEEKPKINGRNCYCIIDNNAIVTPTEEKKISIA</sequence>
<dbReference type="PROSITE" id="PS51252">
    <property type="entry name" value="ANTISTASIN"/>
    <property type="match status" value="2"/>
</dbReference>
<evidence type="ECO:0000256" key="1">
    <source>
        <dbReference type="ARBA" id="ARBA00004613"/>
    </source>
</evidence>
<protein>
    <submittedName>
        <fullName evidence="12">DgyrCDS2893</fullName>
    </submittedName>
</protein>
<keyword evidence="7" id="KW-0812">Transmembrane</keyword>
<evidence type="ECO:0000256" key="3">
    <source>
        <dbReference type="ARBA" id="ARBA00022525"/>
    </source>
</evidence>
<feature type="domain" description="WAP" evidence="11">
    <location>
        <begin position="19"/>
        <end position="67"/>
    </location>
</feature>
<comment type="similarity">
    <text evidence="2">Belongs to the protease inhibitor I15 (antistasin) family.</text>
</comment>
<evidence type="ECO:0000259" key="9">
    <source>
        <dbReference type="PROSITE" id="PS50279"/>
    </source>
</evidence>
<keyword evidence="3" id="KW-0964">Secreted</keyword>
<evidence type="ECO:0000256" key="5">
    <source>
        <dbReference type="ARBA" id="ARBA00022900"/>
    </source>
</evidence>
<evidence type="ECO:0000256" key="2">
    <source>
        <dbReference type="ARBA" id="ARBA00008768"/>
    </source>
</evidence>
<dbReference type="PANTHER" id="PTHR47247">
    <property type="entry name" value="KUNITZ-TYPE PROTEASE INHIBITOR 2"/>
    <property type="match status" value="1"/>
</dbReference>
<evidence type="ECO:0000256" key="8">
    <source>
        <dbReference type="SAM" id="SignalP"/>
    </source>
</evidence>
<dbReference type="PROSITE" id="PS50279">
    <property type="entry name" value="BPTI_KUNITZ_2"/>
    <property type="match status" value="1"/>
</dbReference>
<name>A0A7I8VEM1_9ANNE</name>
<dbReference type="PROSITE" id="PS00280">
    <property type="entry name" value="BPTI_KUNITZ_1"/>
    <property type="match status" value="1"/>
</dbReference>
<feature type="signal peptide" evidence="8">
    <location>
        <begin position="1"/>
        <end position="20"/>
    </location>
</feature>
<keyword evidence="7" id="KW-1133">Transmembrane helix</keyword>
<dbReference type="Pfam" id="PF00014">
    <property type="entry name" value="Kunitz_BPTI"/>
    <property type="match status" value="1"/>
</dbReference>
<keyword evidence="13" id="KW-1185">Reference proteome</keyword>
<feature type="domain" description="Antistasin-like" evidence="10">
    <location>
        <begin position="256"/>
        <end position="281"/>
    </location>
</feature>
<dbReference type="InterPro" id="IPR002223">
    <property type="entry name" value="Kunitz_BPTI"/>
</dbReference>
<feature type="domain" description="Antistasin-like" evidence="10">
    <location>
        <begin position="340"/>
        <end position="370"/>
    </location>
</feature>
<dbReference type="InterPro" id="IPR036880">
    <property type="entry name" value="Kunitz_BPTI_sf"/>
</dbReference>
<comment type="subcellular location">
    <subcellularLocation>
        <location evidence="1">Secreted</location>
    </subcellularLocation>
</comment>
<dbReference type="SUPFAM" id="SSF57256">
    <property type="entry name" value="Elafin-like"/>
    <property type="match status" value="1"/>
</dbReference>
<proteinExistence type="inferred from homology"/>
<reference evidence="12 13" key="1">
    <citation type="submission" date="2020-08" db="EMBL/GenBank/DDBJ databases">
        <authorList>
            <person name="Hejnol A."/>
        </authorList>
    </citation>
    <scope>NUCLEOTIDE SEQUENCE [LARGE SCALE GENOMIC DNA]</scope>
</reference>
<dbReference type="GO" id="GO:0004867">
    <property type="term" value="F:serine-type endopeptidase inhibitor activity"/>
    <property type="evidence" value="ECO:0007669"/>
    <property type="project" value="UniProtKB-KW"/>
</dbReference>
<evidence type="ECO:0000256" key="6">
    <source>
        <dbReference type="ARBA" id="ARBA00023157"/>
    </source>
</evidence>
<dbReference type="GO" id="GO:0005576">
    <property type="term" value="C:extracellular region"/>
    <property type="evidence" value="ECO:0007669"/>
    <property type="project" value="UniProtKB-SubCell"/>
</dbReference>
<feature type="domain" description="BPTI/Kunitz inhibitor" evidence="9">
    <location>
        <begin position="290"/>
        <end position="340"/>
    </location>
</feature>
<dbReference type="PROSITE" id="PS51390">
    <property type="entry name" value="WAP"/>
    <property type="match status" value="1"/>
</dbReference>
<evidence type="ECO:0000259" key="11">
    <source>
        <dbReference type="PROSITE" id="PS51390"/>
    </source>
</evidence>
<feature type="transmembrane region" description="Helical" evidence="7">
    <location>
        <begin position="429"/>
        <end position="456"/>
    </location>
</feature>
<dbReference type="InterPro" id="IPR008197">
    <property type="entry name" value="WAP_dom"/>
</dbReference>
<keyword evidence="4" id="KW-0646">Protease inhibitor</keyword>
<dbReference type="SUPFAM" id="SSF57362">
    <property type="entry name" value="BPTI-like"/>
    <property type="match status" value="2"/>
</dbReference>
<evidence type="ECO:0000256" key="7">
    <source>
        <dbReference type="SAM" id="Phobius"/>
    </source>
</evidence>
<dbReference type="Gene3D" id="2.10.22.10">
    <property type="entry name" value="Antistasin, domain 1"/>
    <property type="match status" value="1"/>
</dbReference>
<accession>A0A7I8VEM1</accession>